<dbReference type="Proteomes" id="UP000664369">
    <property type="component" value="Unassembled WGS sequence"/>
</dbReference>
<keyword evidence="3" id="KW-1185">Reference proteome</keyword>
<evidence type="ECO:0000313" key="3">
    <source>
        <dbReference type="Proteomes" id="UP000664369"/>
    </source>
</evidence>
<dbReference type="RefSeq" id="WP_208174651.1">
    <property type="nucleotide sequence ID" value="NZ_JAGETZ010000003.1"/>
</dbReference>
<reference evidence="2 3" key="1">
    <citation type="submission" date="2021-03" db="EMBL/GenBank/DDBJ databases">
        <authorList>
            <person name="Kim M.K."/>
        </authorList>
    </citation>
    <scope>NUCLEOTIDE SEQUENCE [LARGE SCALE GENOMIC DNA]</scope>
    <source>
        <strain evidence="2 3">BT442</strain>
    </source>
</reference>
<name>A0ABS3QE78_9BACT</name>
<keyword evidence="1" id="KW-1133">Transmembrane helix</keyword>
<keyword evidence="1" id="KW-0472">Membrane</keyword>
<evidence type="ECO:0000256" key="1">
    <source>
        <dbReference type="SAM" id="Phobius"/>
    </source>
</evidence>
<evidence type="ECO:0000313" key="2">
    <source>
        <dbReference type="EMBL" id="MBO2009025.1"/>
    </source>
</evidence>
<sequence length="195" mass="21606">MHLISYLSAVLQRPGELATQWWAQRRRYLLAAVVLGCLVGLATAAMALLQAYHPAWALVRQPRLSATQLAALHGHRSYWGTYHNLRQLALLPLFALPTWAVYRRQGVRYADALFMQMLWNTAYTLLALGLVGLMALQVVPITFTGNGLALLLLLGYLVAIGHTTLDLRWSVAALKAVFTLGLVVACLRLLTCWGL</sequence>
<feature type="transmembrane region" description="Helical" evidence="1">
    <location>
        <begin position="172"/>
        <end position="190"/>
    </location>
</feature>
<feature type="transmembrane region" description="Helical" evidence="1">
    <location>
        <begin position="122"/>
        <end position="141"/>
    </location>
</feature>
<gene>
    <name evidence="2" type="ORF">J4E00_08170</name>
</gene>
<feature type="transmembrane region" description="Helical" evidence="1">
    <location>
        <begin position="28"/>
        <end position="52"/>
    </location>
</feature>
<comment type="caution">
    <text evidence="2">The sequence shown here is derived from an EMBL/GenBank/DDBJ whole genome shotgun (WGS) entry which is preliminary data.</text>
</comment>
<organism evidence="2 3">
    <name type="scientific">Hymenobacter negativus</name>
    <dbReference type="NCBI Taxonomy" id="2795026"/>
    <lineage>
        <taxon>Bacteria</taxon>
        <taxon>Pseudomonadati</taxon>
        <taxon>Bacteroidota</taxon>
        <taxon>Cytophagia</taxon>
        <taxon>Cytophagales</taxon>
        <taxon>Hymenobacteraceae</taxon>
        <taxon>Hymenobacter</taxon>
    </lineage>
</organism>
<accession>A0ABS3QE78</accession>
<proteinExistence type="predicted"/>
<protein>
    <submittedName>
        <fullName evidence="2">Uncharacterized protein</fullName>
    </submittedName>
</protein>
<feature type="transmembrane region" description="Helical" evidence="1">
    <location>
        <begin position="147"/>
        <end position="165"/>
    </location>
</feature>
<keyword evidence="1" id="KW-0812">Transmembrane</keyword>
<dbReference type="EMBL" id="JAGETZ010000003">
    <property type="protein sequence ID" value="MBO2009025.1"/>
    <property type="molecule type" value="Genomic_DNA"/>
</dbReference>